<proteinExistence type="predicted"/>
<keyword evidence="2" id="KW-1185">Reference proteome</keyword>
<protein>
    <submittedName>
        <fullName evidence="1">Uncharacterized protein</fullName>
    </submittedName>
</protein>
<organism evidence="1 2">
    <name type="scientific">Pseudozyma antarctica</name>
    <name type="common">Yeast</name>
    <name type="synonym">Candida antarctica</name>
    <dbReference type="NCBI Taxonomy" id="84753"/>
    <lineage>
        <taxon>Eukaryota</taxon>
        <taxon>Fungi</taxon>
        <taxon>Dikarya</taxon>
        <taxon>Basidiomycota</taxon>
        <taxon>Ustilaginomycotina</taxon>
        <taxon>Ustilaginomycetes</taxon>
        <taxon>Ustilaginales</taxon>
        <taxon>Ustilaginaceae</taxon>
        <taxon>Moesziomyces</taxon>
    </lineage>
</organism>
<dbReference type="Pfam" id="PF11654">
    <property type="entry name" value="NCE101"/>
    <property type="match status" value="1"/>
</dbReference>
<accession>A0A081CL39</accession>
<dbReference type="AlphaFoldDB" id="A0A081CL39"/>
<dbReference type="GeneID" id="26306410"/>
<dbReference type="PANTHER" id="PTHR28011:SF1">
    <property type="entry name" value="NON-CLASSICAL EXPORT PROTEIN 1"/>
    <property type="match status" value="1"/>
</dbReference>
<sequence>MPSYLIGRVVDPILGLATGVMAYVLWENDGRNSHERPTGRTLPELVRRRYYSEEPPASLYAGPEATTRSLFHIPSASHKATPTDSASSRSTEQIIADAKEKAARAKGQAGADLRAIRSAVTDEWNQSNSRS</sequence>
<reference evidence="2" key="1">
    <citation type="journal article" date="2014" name="Genome Announc.">
        <title>Draft Genome Sequence of the Yeast Pseudozyma antarctica Type Strain JCM10317, a Producer of the Glycolipid Biosurfactants, Mannosylerythritol Lipids.</title>
        <authorList>
            <person name="Saika A."/>
            <person name="Koike H."/>
            <person name="Hori T."/>
            <person name="Fukuoka T."/>
            <person name="Sato S."/>
            <person name="Habe H."/>
            <person name="Kitamoto D."/>
            <person name="Morita T."/>
        </authorList>
    </citation>
    <scope>NUCLEOTIDE SEQUENCE [LARGE SCALE GENOMIC DNA]</scope>
    <source>
        <strain evidence="2">JCM 10317</strain>
    </source>
</reference>
<dbReference type="EMBL" id="DF830085">
    <property type="protein sequence ID" value="GAK67385.1"/>
    <property type="molecule type" value="Genomic_DNA"/>
</dbReference>
<dbReference type="PANTHER" id="PTHR28011">
    <property type="entry name" value="NON-CLASSICAL EXPORT PROTEIN 1"/>
    <property type="match status" value="1"/>
</dbReference>
<dbReference type="OrthoDB" id="2155101at2759"/>
<dbReference type="HOGENOM" id="CLU_156052_0_0_1"/>
<name>A0A081CL39_PSEA2</name>
<dbReference type="InterPro" id="IPR024242">
    <property type="entry name" value="NCE101"/>
</dbReference>
<evidence type="ECO:0000313" key="1">
    <source>
        <dbReference type="EMBL" id="GAK67385.1"/>
    </source>
</evidence>
<dbReference type="Proteomes" id="UP000053758">
    <property type="component" value="Unassembled WGS sequence"/>
</dbReference>
<evidence type="ECO:0000313" key="2">
    <source>
        <dbReference type="Proteomes" id="UP000053758"/>
    </source>
</evidence>
<dbReference type="RefSeq" id="XP_014654327.1">
    <property type="nucleotide sequence ID" value="XM_014798841.1"/>
</dbReference>
<dbReference type="GO" id="GO:0009306">
    <property type="term" value="P:protein secretion"/>
    <property type="evidence" value="ECO:0007669"/>
    <property type="project" value="InterPro"/>
</dbReference>
<gene>
    <name evidence="1" type="ORF">PAN0_018c5612</name>
</gene>